<evidence type="ECO:0000313" key="3">
    <source>
        <dbReference type="Proteomes" id="UP000322983"/>
    </source>
</evidence>
<evidence type="ECO:0000313" key="1">
    <source>
        <dbReference type="EMBL" id="BBG25474.1"/>
    </source>
</evidence>
<accession>A0A510DZ14</accession>
<protein>
    <submittedName>
        <fullName evidence="2">Uncharacterized protein</fullName>
    </submittedName>
</protein>
<dbReference type="Proteomes" id="UP000322983">
    <property type="component" value="Chromosome"/>
</dbReference>
<gene>
    <name evidence="1" type="ORF">IC006_2810</name>
    <name evidence="2" type="ORF">IC007_2824</name>
</gene>
<evidence type="ECO:0000313" key="2">
    <source>
        <dbReference type="EMBL" id="BBG28268.1"/>
    </source>
</evidence>
<organism evidence="2 4">
    <name type="scientific">Sulfuracidifex tepidarius</name>
    <dbReference type="NCBI Taxonomy" id="1294262"/>
    <lineage>
        <taxon>Archaea</taxon>
        <taxon>Thermoproteota</taxon>
        <taxon>Thermoprotei</taxon>
        <taxon>Sulfolobales</taxon>
        <taxon>Sulfolobaceae</taxon>
        <taxon>Sulfuracidifex</taxon>
    </lineage>
</organism>
<dbReference type="STRING" id="1294262.GCA_001316085_00764"/>
<dbReference type="EMBL" id="AP018930">
    <property type="protein sequence ID" value="BBG28268.1"/>
    <property type="molecule type" value="Genomic_DNA"/>
</dbReference>
<keyword evidence="3" id="KW-1185">Reference proteome</keyword>
<proteinExistence type="predicted"/>
<accession>A0A510E7G0</accession>
<name>A0A510E7G0_9CREN</name>
<dbReference type="Proteomes" id="UP000325030">
    <property type="component" value="Chromosome"/>
</dbReference>
<reference evidence="4" key="1">
    <citation type="submission" date="2018-09" db="EMBL/GenBank/DDBJ databases">
        <title>Complete Genome Sequencing of Sulfolobus sp. JCM 16834.</title>
        <authorList>
            <person name="Kato S."/>
            <person name="Itoh T."/>
            <person name="Ohkuma M."/>
        </authorList>
    </citation>
    <scope>NUCLEOTIDE SEQUENCE [LARGE SCALE GENOMIC DNA]</scope>
    <source>
        <strain evidence="4">IC-007</strain>
    </source>
</reference>
<dbReference type="KEGG" id="step:IC006_2810"/>
<sequence length="35" mass="4309">MIKMEKSKESMQIFMDRRCSRLKLFYLLTVKLKNV</sequence>
<dbReference type="AlphaFoldDB" id="A0A510E7G0"/>
<evidence type="ECO:0000313" key="4">
    <source>
        <dbReference type="Proteomes" id="UP000325030"/>
    </source>
</evidence>
<dbReference type="EMBL" id="AP018929">
    <property type="protein sequence ID" value="BBG25474.1"/>
    <property type="molecule type" value="Genomic_DNA"/>
</dbReference>
<reference evidence="2 3" key="2">
    <citation type="journal article" date="2020" name="Int. J. Syst. Evol. Microbiol.">
        <title>Sulfuracidifex tepidarius gen. nov., sp. nov. and transfer of Sulfolobus metallicus Huber and Stetter 1992 to the genus Sulfuracidifex as Sulfuracidifex metallicus comb. nov.</title>
        <authorList>
            <person name="Itoh T."/>
            <person name="Miura T."/>
            <person name="Sakai H.D."/>
            <person name="Kato S."/>
            <person name="Ohkuma M."/>
            <person name="Takashina T."/>
        </authorList>
    </citation>
    <scope>NUCLEOTIDE SEQUENCE</scope>
    <source>
        <strain evidence="1 3">IC-006</strain>
        <strain evidence="2">IC-007</strain>
    </source>
</reference>